<evidence type="ECO:0000313" key="1">
    <source>
        <dbReference type="EMBL" id="AKH45982.1"/>
    </source>
</evidence>
<protein>
    <submittedName>
        <fullName evidence="1">Uncharacterized protein</fullName>
    </submittedName>
</protein>
<proteinExistence type="predicted"/>
<name>A0A0F7L3D9_9VIRU</name>
<reference evidence="1" key="1">
    <citation type="journal article" date="2015" name="Front. Microbiol.">
        <title>Combining genomic sequencing methods to explore viral diversity and reveal potential virus-host interactions.</title>
        <authorList>
            <person name="Chow C.E."/>
            <person name="Winget D.M."/>
            <person name="White R.A.III."/>
            <person name="Hallam S.J."/>
            <person name="Suttle C.A."/>
        </authorList>
    </citation>
    <scope>NUCLEOTIDE SEQUENCE</scope>
    <source>
        <strain evidence="1">Anoxic3_1</strain>
    </source>
</reference>
<sequence>MRKSCPLGRFRDQAQSGATRRRCCALGGSCGRSTRPCRQETLRRNCPTQPWIARLFPTRSLRQAWCRRCRG</sequence>
<organism evidence="1">
    <name type="scientific">uncultured marine virus</name>
    <dbReference type="NCBI Taxonomy" id="186617"/>
    <lineage>
        <taxon>Viruses</taxon>
        <taxon>environmental samples</taxon>
    </lineage>
</organism>
<reference evidence="1" key="2">
    <citation type="submission" date="2015-03" db="EMBL/GenBank/DDBJ databases">
        <authorList>
            <person name="Chow C.-E.T."/>
            <person name="Winget D.M."/>
            <person name="White R.A.III."/>
            <person name="Hallam S.J."/>
            <person name="Suttle C.A."/>
        </authorList>
    </citation>
    <scope>NUCLEOTIDE SEQUENCE</scope>
    <source>
        <strain evidence="1">Anoxic3_1</strain>
    </source>
</reference>
<accession>A0A0F7L3D9</accession>
<dbReference type="EMBL" id="KR029577">
    <property type="protein sequence ID" value="AKH45982.1"/>
    <property type="molecule type" value="Genomic_DNA"/>
</dbReference>